<sequence>MKKLLLFLLVAILVFMSCGNTKLKQRNPKVTTKCITLIENVSQSIVGMQFKEIEVKGASEVFEKYKKLKITIVRDYFLGKDISSERSQLKKIKEQFDELTLEKDALYYVQNGIRENPFIAEFENQFAKKIILALDDETSIEASRLKIIYDK</sequence>
<proteinExistence type="predicted"/>
<organism evidence="1">
    <name type="scientific">bioreactor metagenome</name>
    <dbReference type="NCBI Taxonomy" id="1076179"/>
    <lineage>
        <taxon>unclassified sequences</taxon>
        <taxon>metagenomes</taxon>
        <taxon>ecological metagenomes</taxon>
    </lineage>
</organism>
<evidence type="ECO:0000313" key="1">
    <source>
        <dbReference type="EMBL" id="MPM00311.1"/>
    </source>
</evidence>
<protein>
    <submittedName>
        <fullName evidence="1">Uncharacterized protein</fullName>
    </submittedName>
</protein>
<reference evidence="1" key="1">
    <citation type="submission" date="2019-08" db="EMBL/GenBank/DDBJ databases">
        <authorList>
            <person name="Kucharzyk K."/>
            <person name="Murdoch R.W."/>
            <person name="Higgins S."/>
            <person name="Loffler F."/>
        </authorList>
    </citation>
    <scope>NUCLEOTIDE SEQUENCE</scope>
</reference>
<dbReference type="PROSITE" id="PS51257">
    <property type="entry name" value="PROKAR_LIPOPROTEIN"/>
    <property type="match status" value="1"/>
</dbReference>
<dbReference type="AlphaFoldDB" id="A0A644WA04"/>
<accession>A0A644WA04</accession>
<comment type="caution">
    <text evidence="1">The sequence shown here is derived from an EMBL/GenBank/DDBJ whole genome shotgun (WGS) entry which is preliminary data.</text>
</comment>
<name>A0A644WA04_9ZZZZ</name>
<dbReference type="EMBL" id="VSSQ01000721">
    <property type="protein sequence ID" value="MPM00311.1"/>
    <property type="molecule type" value="Genomic_DNA"/>
</dbReference>
<gene>
    <name evidence="1" type="ORF">SDC9_46535</name>
</gene>